<accession>A0A084JUW5</accession>
<keyword evidence="4 6" id="KW-1133">Transmembrane helix</keyword>
<dbReference type="InterPro" id="IPR006696">
    <property type="entry name" value="DUF423"/>
</dbReference>
<reference evidence="7 9" key="1">
    <citation type="submission" date="2014-07" db="EMBL/GenBank/DDBJ databases">
        <title>Draft genome sequence of Nonlabens ulvanivorans, an ulvan degrading bacterium.</title>
        <authorList>
            <person name="Kopel M."/>
            <person name="Helbert W."/>
            <person name="Henrissat B."/>
            <person name="Doniger T."/>
            <person name="Banin E."/>
        </authorList>
    </citation>
    <scope>NUCLEOTIDE SEQUENCE [LARGE SCALE GENOMIC DNA]</scope>
    <source>
        <strain evidence="7 9">PLR</strain>
    </source>
</reference>
<feature type="transmembrane region" description="Helical" evidence="6">
    <location>
        <begin position="45"/>
        <end position="62"/>
    </location>
</feature>
<dbReference type="EMBL" id="PVNA01000001">
    <property type="protein sequence ID" value="PRX15597.1"/>
    <property type="molecule type" value="Genomic_DNA"/>
</dbReference>
<comment type="similarity">
    <text evidence="2">Belongs to the UPF0382 family.</text>
</comment>
<evidence type="ECO:0000256" key="6">
    <source>
        <dbReference type="SAM" id="Phobius"/>
    </source>
</evidence>
<keyword evidence="10" id="KW-1185">Reference proteome</keyword>
<dbReference type="EMBL" id="JPJI01000032">
    <property type="protein sequence ID" value="KEZ92749.1"/>
    <property type="molecule type" value="Genomic_DNA"/>
</dbReference>
<gene>
    <name evidence="7" type="ORF">IL45_11460</name>
    <name evidence="8" type="ORF">LY02_00817</name>
</gene>
<dbReference type="RefSeq" id="WP_036583952.1">
    <property type="nucleotide sequence ID" value="NZ_JPJI01000032.1"/>
</dbReference>
<organism evidence="7 9">
    <name type="scientific">Nonlabens ulvanivorans</name>
    <name type="common">Persicivirga ulvanivorans</name>
    <dbReference type="NCBI Taxonomy" id="906888"/>
    <lineage>
        <taxon>Bacteria</taxon>
        <taxon>Pseudomonadati</taxon>
        <taxon>Bacteroidota</taxon>
        <taxon>Flavobacteriia</taxon>
        <taxon>Flavobacteriales</taxon>
        <taxon>Flavobacteriaceae</taxon>
        <taxon>Nonlabens</taxon>
    </lineage>
</organism>
<dbReference type="AlphaFoldDB" id="A0A084JUW5"/>
<reference evidence="8 10" key="2">
    <citation type="submission" date="2018-03" db="EMBL/GenBank/DDBJ databases">
        <title>Genomic Encyclopedia of Archaeal and Bacterial Type Strains, Phase II (KMG-II): from individual species to whole genera.</title>
        <authorList>
            <person name="Goeker M."/>
        </authorList>
    </citation>
    <scope>NUCLEOTIDE SEQUENCE [LARGE SCALE GENOMIC DNA]</scope>
    <source>
        <strain evidence="8 10">DSM 22727</strain>
    </source>
</reference>
<dbReference type="PANTHER" id="PTHR43461:SF1">
    <property type="entry name" value="TRANSMEMBRANE PROTEIN 256"/>
    <property type="match status" value="1"/>
</dbReference>
<dbReference type="Proteomes" id="UP000028531">
    <property type="component" value="Unassembled WGS sequence"/>
</dbReference>
<dbReference type="GO" id="GO:0005886">
    <property type="term" value="C:plasma membrane"/>
    <property type="evidence" value="ECO:0007669"/>
    <property type="project" value="TreeGrafter"/>
</dbReference>
<comment type="caution">
    <text evidence="7">The sequence shown here is derived from an EMBL/GenBank/DDBJ whole genome shotgun (WGS) entry which is preliminary data.</text>
</comment>
<evidence type="ECO:0000256" key="3">
    <source>
        <dbReference type="ARBA" id="ARBA00022692"/>
    </source>
</evidence>
<feature type="transmembrane region" description="Helical" evidence="6">
    <location>
        <begin position="100"/>
        <end position="121"/>
    </location>
</feature>
<proteinExistence type="inferred from homology"/>
<evidence type="ECO:0000256" key="5">
    <source>
        <dbReference type="ARBA" id="ARBA00023136"/>
    </source>
</evidence>
<evidence type="ECO:0000256" key="4">
    <source>
        <dbReference type="ARBA" id="ARBA00022989"/>
    </source>
</evidence>
<keyword evidence="5 6" id="KW-0472">Membrane</keyword>
<dbReference type="Pfam" id="PF04241">
    <property type="entry name" value="DUF423"/>
    <property type="match status" value="1"/>
</dbReference>
<comment type="subcellular location">
    <subcellularLocation>
        <location evidence="1">Membrane</location>
        <topology evidence="1">Multi-pass membrane protein</topology>
    </subcellularLocation>
</comment>
<evidence type="ECO:0000313" key="8">
    <source>
        <dbReference type="EMBL" id="PRX15597.1"/>
    </source>
</evidence>
<dbReference type="PANTHER" id="PTHR43461">
    <property type="entry name" value="TRANSMEMBRANE PROTEIN 256"/>
    <property type="match status" value="1"/>
</dbReference>
<evidence type="ECO:0000313" key="7">
    <source>
        <dbReference type="EMBL" id="KEZ92749.1"/>
    </source>
</evidence>
<feature type="transmembrane region" description="Helical" evidence="6">
    <location>
        <begin position="5"/>
        <end position="25"/>
    </location>
</feature>
<evidence type="ECO:0000256" key="2">
    <source>
        <dbReference type="ARBA" id="ARBA00009694"/>
    </source>
</evidence>
<dbReference type="Proteomes" id="UP000239997">
    <property type="component" value="Unassembled WGS sequence"/>
</dbReference>
<evidence type="ECO:0000256" key="1">
    <source>
        <dbReference type="ARBA" id="ARBA00004141"/>
    </source>
</evidence>
<sequence>MVKKLLIVGIIYALTAVVLGALGAHALEKYLTIYQLKSFETGVRYQMYHALALILLASIPLISDKTKKVVFYLFTIGVILFSISIYLLTTTNLWNIDFSFLGPVTPIGGLLLISGWIVLLWKIISNNSVNR</sequence>
<evidence type="ECO:0000313" key="10">
    <source>
        <dbReference type="Proteomes" id="UP000239997"/>
    </source>
</evidence>
<evidence type="ECO:0000313" key="9">
    <source>
        <dbReference type="Proteomes" id="UP000028531"/>
    </source>
</evidence>
<name>A0A084JUW5_NONUL</name>
<feature type="transmembrane region" description="Helical" evidence="6">
    <location>
        <begin position="69"/>
        <end position="88"/>
    </location>
</feature>
<protein>
    <submittedName>
        <fullName evidence="7 8">Membrane protein</fullName>
    </submittedName>
</protein>
<keyword evidence="3 6" id="KW-0812">Transmembrane</keyword>
<dbReference type="OrthoDB" id="9802121at2"/>